<proteinExistence type="predicted"/>
<comment type="caution">
    <text evidence="1">The sequence shown here is derived from an EMBL/GenBank/DDBJ whole genome shotgun (WGS) entry which is preliminary data.</text>
</comment>
<protein>
    <submittedName>
        <fullName evidence="1">Uncharacterized protein</fullName>
    </submittedName>
</protein>
<reference evidence="1" key="1">
    <citation type="submission" date="2021-01" db="EMBL/GenBank/DDBJ databases">
        <title>Whole genome shotgun sequence of Sinosporangium siamense NBRC 109515.</title>
        <authorList>
            <person name="Komaki H."/>
            <person name="Tamura T."/>
        </authorList>
    </citation>
    <scope>NUCLEOTIDE SEQUENCE</scope>
    <source>
        <strain evidence="1">NBRC 109515</strain>
    </source>
</reference>
<dbReference type="EMBL" id="BOOW01000013">
    <property type="protein sequence ID" value="GII92044.1"/>
    <property type="molecule type" value="Genomic_DNA"/>
</dbReference>
<dbReference type="AlphaFoldDB" id="A0A919VBE9"/>
<gene>
    <name evidence="1" type="ORF">Ssi02_22750</name>
</gene>
<keyword evidence="2" id="KW-1185">Reference proteome</keyword>
<sequence length="80" mass="8260">MPGSAALAGTGAVRAAVVRAAALASHASDRFLELMVFLSWGASLLARDFTACGTHSCRGGRKVSVLVKNRFTGKAGRVRA</sequence>
<organism evidence="1 2">
    <name type="scientific">Sinosporangium siamense</name>
    <dbReference type="NCBI Taxonomy" id="1367973"/>
    <lineage>
        <taxon>Bacteria</taxon>
        <taxon>Bacillati</taxon>
        <taxon>Actinomycetota</taxon>
        <taxon>Actinomycetes</taxon>
        <taxon>Streptosporangiales</taxon>
        <taxon>Streptosporangiaceae</taxon>
        <taxon>Sinosporangium</taxon>
    </lineage>
</organism>
<accession>A0A919VBE9</accession>
<evidence type="ECO:0000313" key="2">
    <source>
        <dbReference type="Proteomes" id="UP000606172"/>
    </source>
</evidence>
<dbReference type="Proteomes" id="UP000606172">
    <property type="component" value="Unassembled WGS sequence"/>
</dbReference>
<evidence type="ECO:0000313" key="1">
    <source>
        <dbReference type="EMBL" id="GII92044.1"/>
    </source>
</evidence>
<name>A0A919VBE9_9ACTN</name>